<geneLocation type="plasmid" evidence="2">
    <name>pYVe8081</name>
</geneLocation>
<dbReference type="EMBL" id="AF336309">
    <property type="protein sequence ID" value="AAK69260.1"/>
    <property type="molecule type" value="Genomic_DNA"/>
</dbReference>
<feature type="transmembrane region" description="Helical" evidence="1">
    <location>
        <begin position="38"/>
        <end position="59"/>
    </location>
</feature>
<reference evidence="2" key="1">
    <citation type="journal article" date="2001" name="Infect. Immun.">
        <title>Complete DNA sequence of Yersinia enterocolitica serotype 0:8 low-calcium-response plasmid reveals a new virulence plasmid-associated replicon.</title>
        <authorList>
            <person name="Snellings N.J."/>
            <person name="Popek M."/>
            <person name="Lindler L.E."/>
        </authorList>
    </citation>
    <scope>NUCLEOTIDE SEQUENCE</scope>
    <source>
        <strain evidence="2">8081</strain>
        <plasmid evidence="2">pYVe8081</plasmid>
    </source>
</reference>
<dbReference type="PATRIC" id="fig|630.32.peg.4508"/>
<accession>Q93KS0</accession>
<organism evidence="2">
    <name type="scientific">Yersinia enterocolitica</name>
    <dbReference type="NCBI Taxonomy" id="630"/>
    <lineage>
        <taxon>Bacteria</taxon>
        <taxon>Pseudomonadati</taxon>
        <taxon>Pseudomonadota</taxon>
        <taxon>Gammaproteobacteria</taxon>
        <taxon>Enterobacterales</taxon>
        <taxon>Yersiniaceae</taxon>
        <taxon>Yersinia</taxon>
    </lineage>
</organism>
<gene>
    <name evidence="2" type="primary">orf76</name>
</gene>
<sequence>MDKNKGIVFPPFSINIANIFVPDLSGANRFLACPLLEFLTYLSSVLLLILWKILGVYIYGLMQHSRNQNIIAKRYIVYTVLFILKTAHVRANPVTLSP</sequence>
<protein>
    <submittedName>
        <fullName evidence="3">Orf76</fullName>
    </submittedName>
</protein>
<dbReference type="EMBL" id="AY150843">
    <property type="protein sequence ID" value="AAN37568.1"/>
    <property type="molecule type" value="Genomic_DNA"/>
</dbReference>
<evidence type="ECO:0000313" key="3">
    <source>
        <dbReference type="EMBL" id="AAN37568.1"/>
    </source>
</evidence>
<name>Q93KS0_YEREN</name>
<dbReference type="KEGG" id="yew:CH47_4255"/>
<geneLocation type="plasmid" evidence="3">
    <name>pYVa127/90</name>
</geneLocation>
<keyword evidence="1" id="KW-0472">Membrane</keyword>
<evidence type="ECO:0000313" key="2">
    <source>
        <dbReference type="EMBL" id="AAK69260.1"/>
    </source>
</evidence>
<keyword evidence="1" id="KW-0812">Transmembrane</keyword>
<keyword evidence="1" id="KW-1133">Transmembrane helix</keyword>
<proteinExistence type="predicted"/>
<reference evidence="3" key="2">
    <citation type="submission" date="2003-02" db="EMBL/GenBank/DDBJ databases">
        <authorList>
            <person name="Foultier B.G.F."/>
            <person name="Bernard A."/>
            <person name="Purnelle B."/>
            <person name="Cornelis G.R."/>
        </authorList>
    </citation>
    <scope>NUCLEOTIDE SEQUENCE</scope>
    <source>
        <strain evidence="3">A127/90</strain>
        <plasmid evidence="3">pYVa127/90</plasmid>
    </source>
</reference>
<evidence type="ECO:0000256" key="1">
    <source>
        <dbReference type="SAM" id="Phobius"/>
    </source>
</evidence>
<dbReference type="AlphaFoldDB" id="Q93KS0"/>
<keyword evidence="2" id="KW-0614">Plasmid</keyword>